<feature type="region of interest" description="Disordered" evidence="1">
    <location>
        <begin position="88"/>
        <end position="110"/>
    </location>
</feature>
<proteinExistence type="predicted"/>
<protein>
    <recommendedName>
        <fullName evidence="4">WXG100 family type VII secretion target</fullName>
    </recommendedName>
</protein>
<accession>A0A7D6VDV2</accession>
<reference evidence="2 3" key="1">
    <citation type="submission" date="2020-07" db="EMBL/GenBank/DDBJ databases">
        <authorList>
            <person name="Zhuang K."/>
            <person name="Ran Y."/>
        </authorList>
    </citation>
    <scope>NUCLEOTIDE SEQUENCE [LARGE SCALE GENOMIC DNA]</scope>
    <source>
        <strain evidence="2 3">WCH-YHL-001</strain>
    </source>
</reference>
<evidence type="ECO:0008006" key="4">
    <source>
        <dbReference type="Google" id="ProtNLM"/>
    </source>
</evidence>
<dbReference type="AlphaFoldDB" id="A0A7D6VDV2"/>
<dbReference type="RefSeq" id="WP_181583938.1">
    <property type="nucleotide sequence ID" value="NZ_CP059399.1"/>
</dbReference>
<evidence type="ECO:0000313" key="2">
    <source>
        <dbReference type="EMBL" id="QLY32773.1"/>
    </source>
</evidence>
<evidence type="ECO:0000256" key="1">
    <source>
        <dbReference type="SAM" id="MobiDB-lite"/>
    </source>
</evidence>
<gene>
    <name evidence="2" type="ORF">H0264_11415</name>
</gene>
<keyword evidence="3" id="KW-1185">Reference proteome</keyword>
<dbReference type="KEGG" id="nhu:H0264_11415"/>
<sequence>MGDEDLRTLSVRPADLRDWAIAVDEMYEDVNLKIGESDRAIREDVKTAWVEDASAALGAFDTYLVGRREDIKRQMAELAEYLRTSANELEASSNQTGERLMGSSLNLPEN</sequence>
<evidence type="ECO:0000313" key="3">
    <source>
        <dbReference type="Proteomes" id="UP000515512"/>
    </source>
</evidence>
<name>A0A7D6VDV2_9NOCA</name>
<organism evidence="2 3">
    <name type="scientific">Nocardia huaxiensis</name>
    <dbReference type="NCBI Taxonomy" id="2755382"/>
    <lineage>
        <taxon>Bacteria</taxon>
        <taxon>Bacillati</taxon>
        <taxon>Actinomycetota</taxon>
        <taxon>Actinomycetes</taxon>
        <taxon>Mycobacteriales</taxon>
        <taxon>Nocardiaceae</taxon>
        <taxon>Nocardia</taxon>
    </lineage>
</organism>
<dbReference type="Proteomes" id="UP000515512">
    <property type="component" value="Chromosome"/>
</dbReference>
<dbReference type="EMBL" id="CP059399">
    <property type="protein sequence ID" value="QLY32773.1"/>
    <property type="molecule type" value="Genomic_DNA"/>
</dbReference>